<evidence type="ECO:0000256" key="3">
    <source>
        <dbReference type="PROSITE-ProRule" id="PRU00289"/>
    </source>
</evidence>
<feature type="compositionally biased region" description="Basic and acidic residues" evidence="4">
    <location>
        <begin position="1143"/>
        <end position="1154"/>
    </location>
</feature>
<keyword evidence="2 3" id="KW-0067">ATP-binding</keyword>
<dbReference type="InterPro" id="IPR027417">
    <property type="entry name" value="P-loop_NTPase"/>
</dbReference>
<gene>
    <name evidence="6" type="ORF">C4K88_02635</name>
</gene>
<dbReference type="InterPro" id="IPR002543">
    <property type="entry name" value="FtsK_dom"/>
</dbReference>
<sequence>MALPGRPSRLLVVTALLPLVLGVVLALTTGLWFFLAFSGLSAVTGLVPLVTYRRASAVFAGEVRDAAARDRARRRSAAPDPGQTALDAVRASRHPPPGPSGGAGPAPEVVLLRLGTADQPAHLTAPRADVPFDPPSLDGVPLLLPCSRETGAASRPFTITGDEEGVHGVLRALLLQVAHPRSGAPILVCWGPARDLPLHARFLPNVHLTHDRGVLAALAARAVLLLVFQLSEDLPGCAANVVVLRFAPGSRPDRTLPGPDGLHGTDGMTLTAGTARARMGGYDYAVLADGVSARTFERTARTLARAAALGPASPAGSRGVRPSTLASLPRSASLWSEDLMPATLAPAVTARWSRSDGGHATAHVGRSLEGRLSIDLVRDGPHLLVAGTTGSGKSEFLRTLVLGLALNQPPEHLTVLLVDYKGGSGLGPLASLPHCVGSLTDLSSESTGRALASLRAELRRRERLCSEYAADDLDDLRRVAPGACPPRLVIVIDEFRSLSDDVPTAIPDLMRIASLGRSLGVHLVLATQRAQGVVTPDLRANITASVLLRVQTPMESQDLLGTPAAAELPVDLPGRAFLRRGSEAPIAFQVASSSELPAADRSAGWQDAAARIDGASAAPARAAVPDPEGTAGPQTSSVLAQAVEALRSAAGGSSAPRPRRPVLPPLPAVLTSRACGAFPPATAGHDTPDARRGHRGVALGVADFPDRQEQRLLLWRPGEHSHLALIGLPGSGAGEALAAVASSLPVADPDVHLYLLDGDGSLAGCSSGPHVGAYVRPDETRRAGRVLQRLVGRAGARSDDGPGIVLVVTGWGRWSSQFRQGRFARAEEDLQSLVRDGAAHGIAVCLGGDRELTAARFFALLPNRVYLPRGAQQETTLTWPKMPPLEAVAGRGFAQGRITGTWGDGTCQLVQDGADVRPTPPSRAPFPVHPLPHAVTAERLHAQSAPAQRRGSIDLLVGVCGDDLEAYVIGLRPGEVFLVLGRPGTGRSTTLGVLRDSASRLRPRPTVLAPRDGGSGEDAVRYWRDLTEHGARPPGQDCLLLVDDADDLPADVHQVLAGLVARGAAAVLAAVPGPSLLARVPLAAQGRGQGRGLVLSPRSSGDGDVLGVRLEPEGRPIPGRGFACDPSGIMELQVAQGPGDADGEVRPRAGELRPRASSRAPTPGS</sequence>
<dbReference type="Pfam" id="PF01580">
    <property type="entry name" value="FtsK_SpoIIIE"/>
    <property type="match status" value="1"/>
</dbReference>
<evidence type="ECO:0000256" key="1">
    <source>
        <dbReference type="ARBA" id="ARBA00022741"/>
    </source>
</evidence>
<name>A0A2S5J1V1_9MICC</name>
<dbReference type="PANTHER" id="PTHR22683">
    <property type="entry name" value="SPORULATION PROTEIN RELATED"/>
    <property type="match status" value="1"/>
</dbReference>
<organism evidence="6 7">
    <name type="scientific">Arthrobacter pityocampae</name>
    <dbReference type="NCBI Taxonomy" id="547334"/>
    <lineage>
        <taxon>Bacteria</taxon>
        <taxon>Bacillati</taxon>
        <taxon>Actinomycetota</taxon>
        <taxon>Actinomycetes</taxon>
        <taxon>Micrococcales</taxon>
        <taxon>Micrococcaceae</taxon>
        <taxon>Arthrobacter</taxon>
    </lineage>
</organism>
<feature type="domain" description="FtsK" evidence="5">
    <location>
        <begin position="369"/>
        <end position="557"/>
    </location>
</feature>
<dbReference type="InterPro" id="IPR050206">
    <property type="entry name" value="FtsK/SpoIIIE/SftA"/>
</dbReference>
<evidence type="ECO:0000313" key="6">
    <source>
        <dbReference type="EMBL" id="PPB50788.1"/>
    </source>
</evidence>
<evidence type="ECO:0000256" key="2">
    <source>
        <dbReference type="ARBA" id="ARBA00022840"/>
    </source>
</evidence>
<dbReference type="InterPro" id="IPR003593">
    <property type="entry name" value="AAA+_ATPase"/>
</dbReference>
<protein>
    <recommendedName>
        <fullName evidence="5">FtsK domain-containing protein</fullName>
    </recommendedName>
</protein>
<dbReference type="Gene3D" id="3.40.50.300">
    <property type="entry name" value="P-loop containing nucleotide triphosphate hydrolases"/>
    <property type="match status" value="2"/>
</dbReference>
<evidence type="ECO:0000259" key="5">
    <source>
        <dbReference type="PROSITE" id="PS50901"/>
    </source>
</evidence>
<dbReference type="PANTHER" id="PTHR22683:SF1">
    <property type="entry name" value="TYPE VII SECRETION SYSTEM PROTEIN ESSC"/>
    <property type="match status" value="1"/>
</dbReference>
<comment type="caution">
    <text evidence="6">The sequence shown here is derived from an EMBL/GenBank/DDBJ whole genome shotgun (WGS) entry which is preliminary data.</text>
</comment>
<dbReference type="Proteomes" id="UP000239297">
    <property type="component" value="Unassembled WGS sequence"/>
</dbReference>
<evidence type="ECO:0000313" key="7">
    <source>
        <dbReference type="Proteomes" id="UP000239297"/>
    </source>
</evidence>
<dbReference type="AlphaFoldDB" id="A0A2S5J1V1"/>
<keyword evidence="1 3" id="KW-0547">Nucleotide-binding</keyword>
<dbReference type="EMBL" id="PRKW01000001">
    <property type="protein sequence ID" value="PPB50788.1"/>
    <property type="molecule type" value="Genomic_DNA"/>
</dbReference>
<feature type="region of interest" description="Disordered" evidence="4">
    <location>
        <begin position="69"/>
        <end position="107"/>
    </location>
</feature>
<accession>A0A2S5J1V1</accession>
<dbReference type="PROSITE" id="PS50901">
    <property type="entry name" value="FTSK"/>
    <property type="match status" value="1"/>
</dbReference>
<dbReference type="GO" id="GO:0003677">
    <property type="term" value="F:DNA binding"/>
    <property type="evidence" value="ECO:0007669"/>
    <property type="project" value="InterPro"/>
</dbReference>
<feature type="binding site" evidence="3">
    <location>
        <begin position="387"/>
        <end position="394"/>
    </location>
    <ligand>
        <name>ATP</name>
        <dbReference type="ChEBI" id="CHEBI:30616"/>
    </ligand>
</feature>
<dbReference type="CDD" id="cd01127">
    <property type="entry name" value="TrwB_TraG_TraD_VirD4"/>
    <property type="match status" value="1"/>
</dbReference>
<reference evidence="6 7" key="1">
    <citation type="journal article" date="2014" name="Int. J. Syst. Evol. Microbiol.">
        <title>Arthrobacter pityocampae sp. nov., isolated from Thaumetopoea pityocampa (Lep., Thaumetopoeidae).</title>
        <authorList>
            <person name="Ince I.A."/>
            <person name="Demirbag Z."/>
            <person name="Kati H."/>
        </authorList>
    </citation>
    <scope>NUCLEOTIDE SEQUENCE [LARGE SCALE GENOMIC DNA]</scope>
    <source>
        <strain evidence="6 7">Tp2</strain>
    </source>
</reference>
<dbReference type="GO" id="GO:0005524">
    <property type="term" value="F:ATP binding"/>
    <property type="evidence" value="ECO:0007669"/>
    <property type="project" value="UniProtKB-UniRule"/>
</dbReference>
<evidence type="ECO:0000256" key="4">
    <source>
        <dbReference type="SAM" id="MobiDB-lite"/>
    </source>
</evidence>
<feature type="region of interest" description="Disordered" evidence="4">
    <location>
        <begin position="1134"/>
        <end position="1165"/>
    </location>
</feature>
<dbReference type="SMART" id="SM00382">
    <property type="entry name" value="AAA"/>
    <property type="match status" value="3"/>
</dbReference>
<dbReference type="SUPFAM" id="SSF52540">
    <property type="entry name" value="P-loop containing nucleoside triphosphate hydrolases"/>
    <property type="match status" value="3"/>
</dbReference>
<keyword evidence="7" id="KW-1185">Reference proteome</keyword>
<proteinExistence type="predicted"/>